<evidence type="ECO:0000313" key="2">
    <source>
        <dbReference type="Proteomes" id="UP000361468"/>
    </source>
</evidence>
<dbReference type="InterPro" id="IPR020288">
    <property type="entry name" value="Sheath_initiator"/>
</dbReference>
<accession>A0ABY6WN74</accession>
<comment type="caution">
    <text evidence="1">The sequence shown here is derived from an EMBL/GenBank/DDBJ whole genome shotgun (WGS) entry which is preliminary data.</text>
</comment>
<keyword evidence="2" id="KW-1185">Reference proteome</keyword>
<reference evidence="1 2" key="1">
    <citation type="submission" date="2019-08" db="EMBL/GenBank/DDBJ databases">
        <authorList>
            <person name="Peeters C."/>
        </authorList>
    </citation>
    <scope>NUCLEOTIDE SEQUENCE [LARGE SCALE GENOMIC DNA]</scope>
    <source>
        <strain evidence="1 2">LMG 31119</strain>
    </source>
</reference>
<dbReference type="Pfam" id="PF10934">
    <property type="entry name" value="Sheath_initiator"/>
    <property type="match status" value="1"/>
</dbReference>
<gene>
    <name evidence="1" type="ORF">PPN31119_03216</name>
</gene>
<name>A0ABY6WN74_9BURK</name>
<dbReference type="Proteomes" id="UP000361468">
    <property type="component" value="Unassembled WGS sequence"/>
</dbReference>
<dbReference type="EMBL" id="CABPSO010000010">
    <property type="protein sequence ID" value="VVE69231.1"/>
    <property type="molecule type" value="Genomic_DNA"/>
</dbReference>
<sequence>MRWCCCVDLGYSLVVTMRYRKEDADGDYVLGGAAAFLVNSPEAVAQAVSTRLRLIQGEWFLDKTAGMPWKQVLGKNTQATADSAIKQCVLGTQGVVEITDYSSEFDADSRALAVTATINTIYGSTTIQETL</sequence>
<organism evidence="1 2">
    <name type="scientific">Pandoraea pnomenusa</name>
    <dbReference type="NCBI Taxonomy" id="93220"/>
    <lineage>
        <taxon>Bacteria</taxon>
        <taxon>Pseudomonadati</taxon>
        <taxon>Pseudomonadota</taxon>
        <taxon>Betaproteobacteria</taxon>
        <taxon>Burkholderiales</taxon>
        <taxon>Burkholderiaceae</taxon>
        <taxon>Pandoraea</taxon>
    </lineage>
</organism>
<proteinExistence type="predicted"/>
<protein>
    <submittedName>
        <fullName evidence="1">Bacteriophage protein</fullName>
    </submittedName>
</protein>
<evidence type="ECO:0000313" key="1">
    <source>
        <dbReference type="EMBL" id="VVE69231.1"/>
    </source>
</evidence>